<feature type="transmembrane region" description="Helical" evidence="5">
    <location>
        <begin position="51"/>
        <end position="71"/>
    </location>
</feature>
<feature type="signal peptide" evidence="6">
    <location>
        <begin position="1"/>
        <end position="27"/>
    </location>
</feature>
<dbReference type="Proteomes" id="UP000008311">
    <property type="component" value="Unassembled WGS sequence"/>
</dbReference>
<dbReference type="PANTHER" id="PTHR11040:SF48">
    <property type="entry name" value="ZINC TRANSPORTER 10-RELATED"/>
    <property type="match status" value="1"/>
</dbReference>
<feature type="transmembrane region" description="Helical" evidence="5">
    <location>
        <begin position="83"/>
        <end position="103"/>
    </location>
</feature>
<keyword evidence="8" id="KW-1185">Reference proteome</keyword>
<dbReference type="InterPro" id="IPR003689">
    <property type="entry name" value="ZIP"/>
</dbReference>
<keyword evidence="3 5" id="KW-1133">Transmembrane helix</keyword>
<dbReference type="InParanoid" id="B9T5L8"/>
<comment type="subcellular location">
    <subcellularLocation>
        <location evidence="1">Membrane</location>
        <topology evidence="1">Multi-pass membrane protein</topology>
    </subcellularLocation>
</comment>
<evidence type="ECO:0000256" key="5">
    <source>
        <dbReference type="SAM" id="Phobius"/>
    </source>
</evidence>
<evidence type="ECO:0000313" key="8">
    <source>
        <dbReference type="Proteomes" id="UP000008311"/>
    </source>
</evidence>
<accession>B9T5L8</accession>
<proteinExistence type="predicted"/>
<protein>
    <submittedName>
        <fullName evidence="7">Zinc/iron transporter, putative</fullName>
    </submittedName>
</protein>
<evidence type="ECO:0000256" key="4">
    <source>
        <dbReference type="ARBA" id="ARBA00023136"/>
    </source>
</evidence>
<dbReference type="GO" id="GO:0046873">
    <property type="term" value="F:metal ion transmembrane transporter activity"/>
    <property type="evidence" value="ECO:0007669"/>
    <property type="project" value="InterPro"/>
</dbReference>
<dbReference type="Pfam" id="PF02535">
    <property type="entry name" value="Zip"/>
    <property type="match status" value="1"/>
</dbReference>
<evidence type="ECO:0000256" key="6">
    <source>
        <dbReference type="SAM" id="SignalP"/>
    </source>
</evidence>
<dbReference type="GO" id="GO:0016020">
    <property type="term" value="C:membrane"/>
    <property type="evidence" value="ECO:0007669"/>
    <property type="project" value="UniProtKB-SubCell"/>
</dbReference>
<name>B9T5L8_RICCO</name>
<feature type="transmembrane region" description="Helical" evidence="5">
    <location>
        <begin position="123"/>
        <end position="145"/>
    </location>
</feature>
<keyword evidence="4 5" id="KW-0472">Membrane</keyword>
<feature type="non-terminal residue" evidence="7">
    <location>
        <position position="165"/>
    </location>
</feature>
<evidence type="ECO:0000313" key="7">
    <source>
        <dbReference type="EMBL" id="EEF28840.1"/>
    </source>
</evidence>
<sequence>MSTFDKILRLISIFFIILSIFTSQSLSESDEKCETEEKECHDKTKALPLKIIAIASILVTSMIGVCCPLLTRSIPAPNPERNIFFIIKGFAAGIILATGFVHVLPDAFDMLSKSCLKDPWDDFPFAGFVSMLSSTLALMIIVYTARNAVSRQAQKEKLFRKIERW</sequence>
<gene>
    <name evidence="7" type="ORF">RCOM_0048750</name>
</gene>
<evidence type="ECO:0000256" key="1">
    <source>
        <dbReference type="ARBA" id="ARBA00004141"/>
    </source>
</evidence>
<reference evidence="8" key="1">
    <citation type="journal article" date="2010" name="Nat. Biotechnol.">
        <title>Draft genome sequence of the oilseed species Ricinus communis.</title>
        <authorList>
            <person name="Chan A.P."/>
            <person name="Crabtree J."/>
            <person name="Zhao Q."/>
            <person name="Lorenzi H."/>
            <person name="Orvis J."/>
            <person name="Puiu D."/>
            <person name="Melake-Berhan A."/>
            <person name="Jones K.M."/>
            <person name="Redman J."/>
            <person name="Chen G."/>
            <person name="Cahoon E.B."/>
            <person name="Gedil M."/>
            <person name="Stanke M."/>
            <person name="Haas B.J."/>
            <person name="Wortman J.R."/>
            <person name="Fraser-Liggett C.M."/>
            <person name="Ravel J."/>
            <person name="Rabinowicz P.D."/>
        </authorList>
    </citation>
    <scope>NUCLEOTIDE SEQUENCE [LARGE SCALE GENOMIC DNA]</scope>
    <source>
        <strain evidence="8">cv. Hale</strain>
    </source>
</reference>
<keyword evidence="6" id="KW-0732">Signal</keyword>
<organism evidence="7 8">
    <name type="scientific">Ricinus communis</name>
    <name type="common">Castor bean</name>
    <dbReference type="NCBI Taxonomy" id="3988"/>
    <lineage>
        <taxon>Eukaryota</taxon>
        <taxon>Viridiplantae</taxon>
        <taxon>Streptophyta</taxon>
        <taxon>Embryophyta</taxon>
        <taxon>Tracheophyta</taxon>
        <taxon>Spermatophyta</taxon>
        <taxon>Magnoliopsida</taxon>
        <taxon>eudicotyledons</taxon>
        <taxon>Gunneridae</taxon>
        <taxon>Pentapetalae</taxon>
        <taxon>rosids</taxon>
        <taxon>fabids</taxon>
        <taxon>Malpighiales</taxon>
        <taxon>Euphorbiaceae</taxon>
        <taxon>Acalyphoideae</taxon>
        <taxon>Acalypheae</taxon>
        <taxon>Ricinus</taxon>
    </lineage>
</organism>
<dbReference type="EMBL" id="EQ974539">
    <property type="protein sequence ID" value="EEF28840.1"/>
    <property type="molecule type" value="Genomic_DNA"/>
</dbReference>
<evidence type="ECO:0000256" key="3">
    <source>
        <dbReference type="ARBA" id="ARBA00022989"/>
    </source>
</evidence>
<dbReference type="AlphaFoldDB" id="B9T5L8"/>
<keyword evidence="2 5" id="KW-0812">Transmembrane</keyword>
<feature type="chain" id="PRO_5002890025" evidence="6">
    <location>
        <begin position="28"/>
        <end position="165"/>
    </location>
</feature>
<evidence type="ECO:0000256" key="2">
    <source>
        <dbReference type="ARBA" id="ARBA00022692"/>
    </source>
</evidence>
<dbReference type="eggNOG" id="KOG1558">
    <property type="taxonomic scope" value="Eukaryota"/>
</dbReference>
<dbReference type="PANTHER" id="PTHR11040">
    <property type="entry name" value="ZINC/IRON TRANSPORTER"/>
    <property type="match status" value="1"/>
</dbReference>